<evidence type="ECO:0000313" key="9">
    <source>
        <dbReference type="EMBL" id="MFA9478180.1"/>
    </source>
</evidence>
<dbReference type="PANTHER" id="PTHR30353:SF15">
    <property type="entry name" value="INNER MEMBRANE PROTEIN YABI"/>
    <property type="match status" value="1"/>
</dbReference>
<evidence type="ECO:0000256" key="7">
    <source>
        <dbReference type="RuleBase" id="RU367016"/>
    </source>
</evidence>
<keyword evidence="5 7" id="KW-1133">Transmembrane helix</keyword>
<evidence type="ECO:0000256" key="4">
    <source>
        <dbReference type="ARBA" id="ARBA00022692"/>
    </source>
</evidence>
<feature type="domain" description="VTT" evidence="8">
    <location>
        <begin position="26"/>
        <end position="152"/>
    </location>
</feature>
<dbReference type="Pfam" id="PF09335">
    <property type="entry name" value="VTT_dom"/>
    <property type="match status" value="1"/>
</dbReference>
<evidence type="ECO:0000256" key="5">
    <source>
        <dbReference type="ARBA" id="ARBA00022989"/>
    </source>
</evidence>
<evidence type="ECO:0000256" key="6">
    <source>
        <dbReference type="ARBA" id="ARBA00023136"/>
    </source>
</evidence>
<gene>
    <name evidence="9" type="ORF">ACERK3_07710</name>
</gene>
<accession>A0ABV4U4T8</accession>
<evidence type="ECO:0000259" key="8">
    <source>
        <dbReference type="Pfam" id="PF09335"/>
    </source>
</evidence>
<dbReference type="Proteomes" id="UP001575105">
    <property type="component" value="Unassembled WGS sequence"/>
</dbReference>
<feature type="transmembrane region" description="Helical" evidence="7">
    <location>
        <begin position="46"/>
        <end position="67"/>
    </location>
</feature>
<evidence type="ECO:0000256" key="2">
    <source>
        <dbReference type="ARBA" id="ARBA00010792"/>
    </source>
</evidence>
<proteinExistence type="inferred from homology"/>
<keyword evidence="4 7" id="KW-0812">Transmembrane</keyword>
<comment type="subcellular location">
    <subcellularLocation>
        <location evidence="1 7">Cell membrane</location>
        <topology evidence="1 7">Multi-pass membrane protein</topology>
    </subcellularLocation>
</comment>
<keyword evidence="10" id="KW-1185">Reference proteome</keyword>
<dbReference type="EMBL" id="JBGUBD010000004">
    <property type="protein sequence ID" value="MFA9478180.1"/>
    <property type="molecule type" value="Genomic_DNA"/>
</dbReference>
<feature type="transmembrane region" description="Helical" evidence="7">
    <location>
        <begin position="168"/>
        <end position="187"/>
    </location>
</feature>
<keyword evidence="6 7" id="KW-0472">Membrane</keyword>
<evidence type="ECO:0000256" key="1">
    <source>
        <dbReference type="ARBA" id="ARBA00004651"/>
    </source>
</evidence>
<keyword evidence="3 7" id="KW-1003">Cell membrane</keyword>
<feature type="transmembrane region" description="Helical" evidence="7">
    <location>
        <begin position="105"/>
        <end position="126"/>
    </location>
</feature>
<sequence length="203" mass="22329">MQEFLTNSTYVGLVLVLLGTGVGLPIPEDLPLLLAGYLCGEDVIRLEVAIPLAFTAVLGSDCLLYYFGWRNGRHFEDLGWVRRLGVKPERMEKARSAFQRHGGKTLFGARFLPGVRAGVFFAAGAYRVPFWKLLVFDGSAALLSVPTFILLGWWFAESLDRVQQSTRVVQVGAVAIVLLLLATYLGYRWLYGNNGKSPEAGSG</sequence>
<dbReference type="RefSeq" id="WP_425345106.1">
    <property type="nucleotide sequence ID" value="NZ_JBGUBD010000004.1"/>
</dbReference>
<comment type="caution">
    <text evidence="9">The sequence shown here is derived from an EMBL/GenBank/DDBJ whole genome shotgun (WGS) entry which is preliminary data.</text>
</comment>
<dbReference type="InterPro" id="IPR032816">
    <property type="entry name" value="VTT_dom"/>
</dbReference>
<evidence type="ECO:0000313" key="10">
    <source>
        <dbReference type="Proteomes" id="UP001575105"/>
    </source>
</evidence>
<reference evidence="9 10" key="1">
    <citation type="submission" date="2024-08" db="EMBL/GenBank/DDBJ databases">
        <title>Whole-genome sequencing of halo(alkali)philic microorganisms from hypersaline lakes.</title>
        <authorList>
            <person name="Sorokin D.Y."/>
            <person name="Merkel A.Y."/>
            <person name="Messina E."/>
            <person name="Yakimov M."/>
        </authorList>
    </citation>
    <scope>NUCLEOTIDE SEQUENCE [LARGE SCALE GENOMIC DNA]</scope>
    <source>
        <strain evidence="9 10">AB-hyl4</strain>
    </source>
</reference>
<comment type="similarity">
    <text evidence="2 7">Belongs to the DedA family.</text>
</comment>
<feature type="transmembrane region" description="Helical" evidence="7">
    <location>
        <begin position="138"/>
        <end position="156"/>
    </location>
</feature>
<evidence type="ECO:0000256" key="3">
    <source>
        <dbReference type="ARBA" id="ARBA00022475"/>
    </source>
</evidence>
<name>A0ABV4U4T8_9BACT</name>
<protein>
    <submittedName>
        <fullName evidence="9">DedA family protein</fullName>
    </submittedName>
</protein>
<feature type="transmembrane region" description="Helical" evidence="7">
    <location>
        <begin position="7"/>
        <end position="26"/>
    </location>
</feature>
<dbReference type="PANTHER" id="PTHR30353">
    <property type="entry name" value="INNER MEMBRANE PROTEIN DEDA-RELATED"/>
    <property type="match status" value="1"/>
</dbReference>
<dbReference type="InterPro" id="IPR032818">
    <property type="entry name" value="DedA-like"/>
</dbReference>
<organism evidence="9 10">
    <name type="scientific">Natronomicrosphaera hydrolytica</name>
    <dbReference type="NCBI Taxonomy" id="3242702"/>
    <lineage>
        <taxon>Bacteria</taxon>
        <taxon>Pseudomonadati</taxon>
        <taxon>Planctomycetota</taxon>
        <taxon>Phycisphaerae</taxon>
        <taxon>Phycisphaerales</taxon>
        <taxon>Phycisphaeraceae</taxon>
        <taxon>Natronomicrosphaera</taxon>
    </lineage>
</organism>